<reference evidence="1" key="1">
    <citation type="submission" date="2018-02" db="EMBL/GenBank/DDBJ databases">
        <title>Rhizophora mucronata_Transcriptome.</title>
        <authorList>
            <person name="Meera S.P."/>
            <person name="Sreeshan A."/>
            <person name="Augustine A."/>
        </authorList>
    </citation>
    <scope>NUCLEOTIDE SEQUENCE</scope>
    <source>
        <tissue evidence="1">Leaf</tissue>
    </source>
</reference>
<dbReference type="AlphaFoldDB" id="A0A2P2M1Z7"/>
<name>A0A2P2M1Z7_RHIMU</name>
<proteinExistence type="predicted"/>
<dbReference type="EMBL" id="GGEC01043766">
    <property type="protein sequence ID" value="MBX24250.1"/>
    <property type="molecule type" value="Transcribed_RNA"/>
</dbReference>
<accession>A0A2P2M1Z7</accession>
<organism evidence="1">
    <name type="scientific">Rhizophora mucronata</name>
    <name type="common">Asiatic mangrove</name>
    <dbReference type="NCBI Taxonomy" id="61149"/>
    <lineage>
        <taxon>Eukaryota</taxon>
        <taxon>Viridiplantae</taxon>
        <taxon>Streptophyta</taxon>
        <taxon>Embryophyta</taxon>
        <taxon>Tracheophyta</taxon>
        <taxon>Spermatophyta</taxon>
        <taxon>Magnoliopsida</taxon>
        <taxon>eudicotyledons</taxon>
        <taxon>Gunneridae</taxon>
        <taxon>Pentapetalae</taxon>
        <taxon>rosids</taxon>
        <taxon>fabids</taxon>
        <taxon>Malpighiales</taxon>
        <taxon>Rhizophoraceae</taxon>
        <taxon>Rhizophora</taxon>
    </lineage>
</organism>
<evidence type="ECO:0000313" key="1">
    <source>
        <dbReference type="EMBL" id="MBX24250.1"/>
    </source>
</evidence>
<protein>
    <submittedName>
        <fullName evidence="1">Uncharacterized protein</fullName>
    </submittedName>
</protein>
<sequence>MAKRNMKTNQLPRKSPFFGPLEAHWTISNIRGGHSSLSHKSLTFQPRVSTLRPPRWTPKFLNNRVFLGDSAQ</sequence>